<feature type="transmembrane region" description="Helical" evidence="2">
    <location>
        <begin position="75"/>
        <end position="94"/>
    </location>
</feature>
<feature type="region of interest" description="Disordered" evidence="1">
    <location>
        <begin position="111"/>
        <end position="142"/>
    </location>
</feature>
<protein>
    <submittedName>
        <fullName evidence="3">Uncharacterized protein</fullName>
    </submittedName>
</protein>
<keyword evidence="2" id="KW-1133">Transmembrane helix</keyword>
<sequence>MFHRGFRLGRLVLLVLLIFGAISVTRGMVRSAYEQGFMSGMAFSAADGAAVTGAPALPAYGPWTQGRIGPMEGGFIGFGLLGLAFFAFLIFMLMGHAGRRRHWAHHGWHGPDGMGHGPHQHRPGGPPGMGGVGPEKKPEEYL</sequence>
<name>A0A1A9C8H5_9CHLR</name>
<keyword evidence="2" id="KW-0472">Membrane</keyword>
<evidence type="ECO:0000256" key="2">
    <source>
        <dbReference type="SAM" id="Phobius"/>
    </source>
</evidence>
<dbReference type="EMBL" id="LN890655">
    <property type="protein sequence ID" value="SBU01548.1"/>
    <property type="molecule type" value="Genomic_DNA"/>
</dbReference>
<proteinExistence type="predicted"/>
<dbReference type="AlphaFoldDB" id="A0A1A9C8H5"/>
<evidence type="ECO:0000313" key="4">
    <source>
        <dbReference type="Proteomes" id="UP000215027"/>
    </source>
</evidence>
<evidence type="ECO:0000256" key="1">
    <source>
        <dbReference type="SAM" id="MobiDB-lite"/>
    </source>
</evidence>
<organism evidence="3 4">
    <name type="scientific">Candidatus Promineifilum breve</name>
    <dbReference type="NCBI Taxonomy" id="1806508"/>
    <lineage>
        <taxon>Bacteria</taxon>
        <taxon>Bacillati</taxon>
        <taxon>Chloroflexota</taxon>
        <taxon>Ardenticatenia</taxon>
        <taxon>Candidatus Promineifilales</taxon>
        <taxon>Candidatus Promineifilaceae</taxon>
        <taxon>Candidatus Promineifilum</taxon>
    </lineage>
</organism>
<evidence type="ECO:0000313" key="3">
    <source>
        <dbReference type="EMBL" id="SBU01548.1"/>
    </source>
</evidence>
<dbReference type="RefSeq" id="WP_157913282.1">
    <property type="nucleotide sequence ID" value="NZ_LN890655.1"/>
</dbReference>
<dbReference type="KEGG" id="pbf:CFX0092_A3670"/>
<keyword evidence="4" id="KW-1185">Reference proteome</keyword>
<keyword evidence="2" id="KW-0812">Transmembrane</keyword>
<accession>A0A1A9C8H5</accession>
<dbReference type="Proteomes" id="UP000215027">
    <property type="component" value="Chromosome I"/>
</dbReference>
<gene>
    <name evidence="3" type="ORF">CFX0092_A3670</name>
</gene>
<reference evidence="3" key="1">
    <citation type="submission" date="2016-01" db="EMBL/GenBank/DDBJ databases">
        <authorList>
            <person name="Mcilroy J.S."/>
            <person name="Karst M S."/>
            <person name="Albertsen M."/>
        </authorList>
    </citation>
    <scope>NUCLEOTIDE SEQUENCE</scope>
    <source>
        <strain evidence="3">Cfx-K</strain>
    </source>
</reference>